<proteinExistence type="predicted"/>
<feature type="compositionally biased region" description="Pro residues" evidence="1">
    <location>
        <begin position="128"/>
        <end position="150"/>
    </location>
</feature>
<reference evidence="2" key="2">
    <citation type="submission" date="2019-07" db="EMBL/GenBank/DDBJ databases">
        <authorList>
            <person name="Yang Y."/>
            <person name="Bocs S."/>
            <person name="Baudouin L."/>
        </authorList>
    </citation>
    <scope>NUCLEOTIDE SEQUENCE</scope>
    <source>
        <tissue evidence="2">Spear leaf of Hainan Tall coconut</tissue>
    </source>
</reference>
<name>A0A8K0ICG9_COCNU</name>
<sequence length="177" mass="19254">MAYRSYTLLLLLVLVATSLGYTVALRIPWLSILKDFLKDPDTIEFVLKAAQDLGLFNISQPEHQACLCGAASEEWLLQHVPEGVLLQEALNFFISLPRHLSLPGFQMALRVTKMIQPDGSGSNQSYPTPSPSPSPSSSPSSSPSPSPGPSPGHASTLKPWASFFYFSLIFYCAAVLI</sequence>
<dbReference type="Proteomes" id="UP000797356">
    <property type="component" value="Chromosome 6"/>
</dbReference>
<comment type="caution">
    <text evidence="2">The sequence shown here is derived from an EMBL/GenBank/DDBJ whole genome shotgun (WGS) entry which is preliminary data.</text>
</comment>
<dbReference type="EMBL" id="CM017877">
    <property type="protein sequence ID" value="KAG1347699.1"/>
    <property type="molecule type" value="Genomic_DNA"/>
</dbReference>
<feature type="region of interest" description="Disordered" evidence="1">
    <location>
        <begin position="119"/>
        <end position="154"/>
    </location>
</feature>
<dbReference type="OrthoDB" id="10363136at2759"/>
<gene>
    <name evidence="2" type="ORF">COCNU_06G015280</name>
</gene>
<dbReference type="AlphaFoldDB" id="A0A8K0ICG9"/>
<accession>A0A8K0ICG9</accession>
<evidence type="ECO:0000256" key="1">
    <source>
        <dbReference type="SAM" id="MobiDB-lite"/>
    </source>
</evidence>
<keyword evidence="3" id="KW-1185">Reference proteome</keyword>
<reference evidence="2" key="1">
    <citation type="journal article" date="2017" name="Gigascience">
        <title>The genome draft of coconut (Cocos nucifera).</title>
        <authorList>
            <person name="Xiao Y."/>
            <person name="Xu P."/>
            <person name="Fan H."/>
            <person name="Baudouin L."/>
            <person name="Xia W."/>
            <person name="Bocs S."/>
            <person name="Xu J."/>
            <person name="Li Q."/>
            <person name="Guo A."/>
            <person name="Zhou L."/>
            <person name="Li J."/>
            <person name="Wu Y."/>
            <person name="Ma Z."/>
            <person name="Armero A."/>
            <person name="Issali A.E."/>
            <person name="Liu N."/>
            <person name="Peng M."/>
            <person name="Yang Y."/>
        </authorList>
    </citation>
    <scope>NUCLEOTIDE SEQUENCE</scope>
    <source>
        <tissue evidence="2">Spear leaf of Hainan Tall coconut</tissue>
    </source>
</reference>
<organism evidence="2 3">
    <name type="scientific">Cocos nucifera</name>
    <name type="common">Coconut palm</name>
    <dbReference type="NCBI Taxonomy" id="13894"/>
    <lineage>
        <taxon>Eukaryota</taxon>
        <taxon>Viridiplantae</taxon>
        <taxon>Streptophyta</taxon>
        <taxon>Embryophyta</taxon>
        <taxon>Tracheophyta</taxon>
        <taxon>Spermatophyta</taxon>
        <taxon>Magnoliopsida</taxon>
        <taxon>Liliopsida</taxon>
        <taxon>Arecaceae</taxon>
        <taxon>Arecoideae</taxon>
        <taxon>Cocoseae</taxon>
        <taxon>Attaleinae</taxon>
        <taxon>Cocos</taxon>
    </lineage>
</organism>
<protein>
    <submittedName>
        <fullName evidence="2">Uncharacterized protein</fullName>
    </submittedName>
</protein>
<evidence type="ECO:0000313" key="2">
    <source>
        <dbReference type="EMBL" id="KAG1347699.1"/>
    </source>
</evidence>
<evidence type="ECO:0000313" key="3">
    <source>
        <dbReference type="Proteomes" id="UP000797356"/>
    </source>
</evidence>